<feature type="transmembrane region" description="Helical" evidence="1">
    <location>
        <begin position="195"/>
        <end position="216"/>
    </location>
</feature>
<dbReference type="EMBL" id="CP025198">
    <property type="protein sequence ID" value="AXE39345.1"/>
    <property type="molecule type" value="Genomic_DNA"/>
</dbReference>
<dbReference type="NCBIfam" id="NF038403">
    <property type="entry name" value="perm_prefix_1"/>
    <property type="match status" value="1"/>
</dbReference>
<keyword evidence="1" id="KW-0812">Transmembrane</keyword>
<feature type="transmembrane region" description="Helical" evidence="1">
    <location>
        <begin position="303"/>
        <end position="326"/>
    </location>
</feature>
<feature type="transmembrane region" description="Helical" evidence="1">
    <location>
        <begin position="271"/>
        <end position="291"/>
    </location>
</feature>
<organism evidence="2 3">
    <name type="scientific">Acidipropionibacterium virtanenii</name>
    <dbReference type="NCBI Taxonomy" id="2057246"/>
    <lineage>
        <taxon>Bacteria</taxon>
        <taxon>Bacillati</taxon>
        <taxon>Actinomycetota</taxon>
        <taxon>Actinomycetes</taxon>
        <taxon>Propionibacteriales</taxon>
        <taxon>Propionibacteriaceae</taxon>
        <taxon>Acidipropionibacterium</taxon>
    </lineage>
</organism>
<proteinExistence type="predicted"/>
<dbReference type="InterPro" id="IPR047928">
    <property type="entry name" value="Perm_prefix_1"/>
</dbReference>
<feature type="transmembrane region" description="Helical" evidence="1">
    <location>
        <begin position="445"/>
        <end position="466"/>
    </location>
</feature>
<feature type="transmembrane region" description="Helical" evidence="1">
    <location>
        <begin position="237"/>
        <end position="259"/>
    </location>
</feature>
<protein>
    <recommendedName>
        <fullName evidence="4">DUF4153 domain-containing protein</fullName>
    </recommendedName>
</protein>
<feature type="transmembrane region" description="Helical" evidence="1">
    <location>
        <begin position="369"/>
        <end position="391"/>
    </location>
</feature>
<reference evidence="2 3" key="1">
    <citation type="submission" date="2017-12" db="EMBL/GenBank/DDBJ databases">
        <title>The whole genome sequence of the Acidipropionibacterium virtanenii sp. nov. type strain JS278.</title>
        <authorList>
            <person name="Laine P."/>
            <person name="Deptula P."/>
            <person name="Varmanen P."/>
            <person name="Auvinen P."/>
        </authorList>
    </citation>
    <scope>NUCLEOTIDE SEQUENCE [LARGE SCALE GENOMIC DNA]</scope>
    <source>
        <strain evidence="2 3">JS278</strain>
    </source>
</reference>
<evidence type="ECO:0000313" key="3">
    <source>
        <dbReference type="Proteomes" id="UP000251995"/>
    </source>
</evidence>
<feature type="transmembrane region" description="Helical" evidence="1">
    <location>
        <begin position="169"/>
        <end position="189"/>
    </location>
</feature>
<dbReference type="Proteomes" id="UP000251995">
    <property type="component" value="Chromosome"/>
</dbReference>
<dbReference type="KEGG" id="acij:JS278_02193"/>
<dbReference type="AlphaFoldDB" id="A0A344UVP7"/>
<feature type="transmembrane region" description="Helical" evidence="1">
    <location>
        <begin position="99"/>
        <end position="118"/>
    </location>
</feature>
<keyword evidence="1" id="KW-0472">Membrane</keyword>
<dbReference type="OrthoDB" id="637094at2"/>
<gene>
    <name evidence="2" type="ORF">JS278_02193</name>
</gene>
<feature type="transmembrane region" description="Helical" evidence="1">
    <location>
        <begin position="130"/>
        <end position="148"/>
    </location>
</feature>
<evidence type="ECO:0000256" key="1">
    <source>
        <dbReference type="SAM" id="Phobius"/>
    </source>
</evidence>
<sequence length="469" mass="50254">MPMPAPKADDISGQITQWRRMMAARPGLSDDDVDELTDHLESEINDLRTVGLTPDEAFLIAVKRLGGQDAVSREYARVHSDRLWRQLVPPSPARRQSNGLLLTLILATGCGLAVRLPYTFLGEAASGEFYPRAIGLLILPLLIGYFLIGHWRDEIELPHRVDRLGGVGGLVTMAGVLAVAAVPVALFPARPDSQTFWLTALHLPVSLGIATGIAYLGARWTDLSAWMDWVRFLGEAAVYYVLIALCGGVLTALIVGIFYAAGLPETAVSQIPGWVLPLGAGGAVPVCAWLVQHKKSVIENMAPVLTAVFTPLMSAALIAFLVVVVVAGDPVTVDRDVLIVFDAALIAVAAIVLFTVSARDAERRHVLDWMQLILIAAAICVDLVMLWAMAGRLGEWGASANKLAGLGCNVLLLTHLAGSAWHYCQILLGRAPRPAGASGLARWQCLALPVFGVWALLIALGFPPLFGWA</sequence>
<evidence type="ECO:0008006" key="4">
    <source>
        <dbReference type="Google" id="ProtNLM"/>
    </source>
</evidence>
<feature type="transmembrane region" description="Helical" evidence="1">
    <location>
        <begin position="338"/>
        <end position="357"/>
    </location>
</feature>
<keyword evidence="1" id="KW-1133">Transmembrane helix</keyword>
<name>A0A344UVP7_9ACTN</name>
<evidence type="ECO:0000313" key="2">
    <source>
        <dbReference type="EMBL" id="AXE39345.1"/>
    </source>
</evidence>
<keyword evidence="3" id="KW-1185">Reference proteome</keyword>
<accession>A0A344UVP7</accession>